<feature type="non-terminal residue" evidence="1">
    <location>
        <position position="182"/>
    </location>
</feature>
<organism evidence="1 2">
    <name type="scientific">Kouleothrix aurantiaca</name>
    <dbReference type="NCBI Taxonomy" id="186479"/>
    <lineage>
        <taxon>Bacteria</taxon>
        <taxon>Bacillati</taxon>
        <taxon>Chloroflexota</taxon>
        <taxon>Chloroflexia</taxon>
        <taxon>Chloroflexales</taxon>
        <taxon>Roseiflexineae</taxon>
        <taxon>Roseiflexaceae</taxon>
        <taxon>Kouleothrix</taxon>
    </lineage>
</organism>
<sequence length="182" mass="19275">DFAGALDALAAISAESPNSEPGRQAQLDWVQTGGQNGDTQGAIDGYRQFAAAYPDDSRAPEALSRVATLLGRLNDAEGVIQQQLALGQRYPDSEQAHDALYVAGWSLFNSGRGDEARAAWETLRQHSRGVAAAQAAFWAAQTLGAESPERRSMLTAARDAAPDSYYAARADELLGTPITGPI</sequence>
<gene>
    <name evidence="1" type="ORF">SE17_43445</name>
</gene>
<proteinExistence type="predicted"/>
<comment type="caution">
    <text evidence="1">The sequence shown here is derived from an EMBL/GenBank/DDBJ whole genome shotgun (WGS) entry which is preliminary data.</text>
</comment>
<dbReference type="Pfam" id="PF13174">
    <property type="entry name" value="TPR_6"/>
    <property type="match status" value="1"/>
</dbReference>
<dbReference type="InterPro" id="IPR011990">
    <property type="entry name" value="TPR-like_helical_dom_sf"/>
</dbReference>
<name>A0A0P9CKM1_9CHLR</name>
<dbReference type="SUPFAM" id="SSF48452">
    <property type="entry name" value="TPR-like"/>
    <property type="match status" value="1"/>
</dbReference>
<dbReference type="Gene3D" id="1.25.40.10">
    <property type="entry name" value="Tetratricopeptide repeat domain"/>
    <property type="match status" value="1"/>
</dbReference>
<dbReference type="EMBL" id="LJCR01003594">
    <property type="protein sequence ID" value="KPV46300.1"/>
    <property type="molecule type" value="Genomic_DNA"/>
</dbReference>
<dbReference type="Proteomes" id="UP000050509">
    <property type="component" value="Unassembled WGS sequence"/>
</dbReference>
<keyword evidence="2" id="KW-1185">Reference proteome</keyword>
<evidence type="ECO:0000313" key="2">
    <source>
        <dbReference type="Proteomes" id="UP000050509"/>
    </source>
</evidence>
<evidence type="ECO:0008006" key="3">
    <source>
        <dbReference type="Google" id="ProtNLM"/>
    </source>
</evidence>
<dbReference type="AlphaFoldDB" id="A0A0P9CKM1"/>
<evidence type="ECO:0000313" key="1">
    <source>
        <dbReference type="EMBL" id="KPV46300.1"/>
    </source>
</evidence>
<reference evidence="1 2" key="1">
    <citation type="submission" date="2015-09" db="EMBL/GenBank/DDBJ databases">
        <title>Draft genome sequence of Kouleothrix aurantiaca JCM 19913.</title>
        <authorList>
            <person name="Hemp J."/>
        </authorList>
    </citation>
    <scope>NUCLEOTIDE SEQUENCE [LARGE SCALE GENOMIC DNA]</scope>
    <source>
        <strain evidence="1 2">COM-B</strain>
    </source>
</reference>
<feature type="non-terminal residue" evidence="1">
    <location>
        <position position="1"/>
    </location>
</feature>
<protein>
    <recommendedName>
        <fullName evidence="3">Outer membrane lipoprotein BamD-like domain-containing protein</fullName>
    </recommendedName>
</protein>
<accession>A0A0P9CKM1</accession>
<dbReference type="InterPro" id="IPR019734">
    <property type="entry name" value="TPR_rpt"/>
</dbReference>